<evidence type="ECO:0000313" key="3">
    <source>
        <dbReference type="Proteomes" id="UP000245119"/>
    </source>
</evidence>
<dbReference type="AlphaFoldDB" id="A0A2T7PIL8"/>
<feature type="region of interest" description="Disordered" evidence="1">
    <location>
        <begin position="438"/>
        <end position="475"/>
    </location>
</feature>
<keyword evidence="3" id="KW-1185">Reference proteome</keyword>
<evidence type="ECO:0000313" key="2">
    <source>
        <dbReference type="EMBL" id="PVD33254.1"/>
    </source>
</evidence>
<accession>A0A2T7PIL8</accession>
<reference evidence="2 3" key="1">
    <citation type="submission" date="2018-04" db="EMBL/GenBank/DDBJ databases">
        <title>The genome of golden apple snail Pomacea canaliculata provides insight into stress tolerance and invasive adaptation.</title>
        <authorList>
            <person name="Liu C."/>
            <person name="Liu B."/>
            <person name="Ren Y."/>
            <person name="Zhang Y."/>
            <person name="Wang H."/>
            <person name="Li S."/>
            <person name="Jiang F."/>
            <person name="Yin L."/>
            <person name="Zhang G."/>
            <person name="Qian W."/>
            <person name="Fan W."/>
        </authorList>
    </citation>
    <scope>NUCLEOTIDE SEQUENCE [LARGE SCALE GENOMIC DNA]</scope>
    <source>
        <strain evidence="2">SZHN2017</strain>
        <tissue evidence="2">Muscle</tissue>
    </source>
</reference>
<feature type="region of interest" description="Disordered" evidence="1">
    <location>
        <begin position="154"/>
        <end position="224"/>
    </location>
</feature>
<sequence length="764" mass="80491">MESTSMDTDVPMAARNVLHERQSQTAERCGDLREGFTLQGKLVSPLFGLGAALSEWSQNLQMKMESTWPLVKDGMSIRYVKLIAGGVLASVAAIYLWKLYRRLSVDSGDEFCTHKDDIASATCTSSKLSTSVLIEKRQVPRSATTRVADMSATGVPVRSAPGDSNVCKSVAAGTPSQLGGEGCEDSPEGEAGGVDRSACSGLQQDPGAGDTGTGHSPRDDAMNRLSSMDADDQQALSKSVAMATVSPSSLPTLLCSVQERHVMCVSTPAPQEPFRPCQVSTTALPPVAAESLSPVQSCNKEENTPMSVSTTLWSTISTQPDLINSSASGMNRGSLTATSPATARAETRLDIQKISSHNQGPPSPPTKGPVPVNVAIIDPDCNAVKREGSAGCLEVGLDVTQDLGRPQGPQPLAQVAYTAAGQAVGFHSLRAYASVQCATHPSPSPARSVGNSHLDSPQNPVQQQQQQQVLSDTPHVSRCQAESATNSRSLAQCEASAACCSLCSQTLHVHSPSVHVYNLPAHARSHGSGRPVAAAAALQCPTFSTHLSHHYQHLHAATPQPLLLPHGHHSSPQRFSVARPREEHCGPAAAAACGPRPAPLQQYLHPDLFPAVAADVLACGSCHACRGSAHESPSDGLRTRLTDRGLPADAVQQAVILWRPPRTGGASSAGSVAADHGYPPVMYPQPLLTGEHLLDALRGSALPPSSPSFFLHHQHPATAQFPPSAATDLYLDGYISYPSALGETFSSHAPYVVFRDGSPQFFRY</sequence>
<protein>
    <submittedName>
        <fullName evidence="2">Uncharacterized protein</fullName>
    </submittedName>
</protein>
<comment type="caution">
    <text evidence="2">The sequence shown here is derived from an EMBL/GenBank/DDBJ whole genome shotgun (WGS) entry which is preliminary data.</text>
</comment>
<proteinExistence type="predicted"/>
<feature type="compositionally biased region" description="Polar residues" evidence="1">
    <location>
        <begin position="449"/>
        <end position="461"/>
    </location>
</feature>
<dbReference type="Proteomes" id="UP000245119">
    <property type="component" value="Linkage Group LG3"/>
</dbReference>
<name>A0A2T7PIL8_POMCA</name>
<evidence type="ECO:0000256" key="1">
    <source>
        <dbReference type="SAM" id="MobiDB-lite"/>
    </source>
</evidence>
<dbReference type="EMBL" id="PZQS01000003">
    <property type="protein sequence ID" value="PVD33254.1"/>
    <property type="molecule type" value="Genomic_DNA"/>
</dbReference>
<gene>
    <name evidence="2" type="ORF">C0Q70_04507</name>
</gene>
<organism evidence="2 3">
    <name type="scientific">Pomacea canaliculata</name>
    <name type="common">Golden apple snail</name>
    <dbReference type="NCBI Taxonomy" id="400727"/>
    <lineage>
        <taxon>Eukaryota</taxon>
        <taxon>Metazoa</taxon>
        <taxon>Spiralia</taxon>
        <taxon>Lophotrochozoa</taxon>
        <taxon>Mollusca</taxon>
        <taxon>Gastropoda</taxon>
        <taxon>Caenogastropoda</taxon>
        <taxon>Architaenioglossa</taxon>
        <taxon>Ampullarioidea</taxon>
        <taxon>Ampullariidae</taxon>
        <taxon>Pomacea</taxon>
    </lineage>
</organism>